<accession>A0AAQ4DDP3</accession>
<comment type="caution">
    <text evidence="1">The sequence shown here is derived from an EMBL/GenBank/DDBJ whole genome shotgun (WGS) entry which is preliminary data.</text>
</comment>
<protein>
    <submittedName>
        <fullName evidence="1">Uncharacterized protein</fullName>
    </submittedName>
</protein>
<organism evidence="1 2">
    <name type="scientific">Amblyomma americanum</name>
    <name type="common">Lone star tick</name>
    <dbReference type="NCBI Taxonomy" id="6943"/>
    <lineage>
        <taxon>Eukaryota</taxon>
        <taxon>Metazoa</taxon>
        <taxon>Ecdysozoa</taxon>
        <taxon>Arthropoda</taxon>
        <taxon>Chelicerata</taxon>
        <taxon>Arachnida</taxon>
        <taxon>Acari</taxon>
        <taxon>Parasitiformes</taxon>
        <taxon>Ixodida</taxon>
        <taxon>Ixodoidea</taxon>
        <taxon>Ixodidae</taxon>
        <taxon>Amblyomminae</taxon>
        <taxon>Amblyomma</taxon>
    </lineage>
</organism>
<reference evidence="1 2" key="1">
    <citation type="journal article" date="2023" name="Arcadia Sci">
        <title>De novo assembly of a long-read Amblyomma americanum tick genome.</title>
        <authorList>
            <person name="Chou S."/>
            <person name="Poskanzer K.E."/>
            <person name="Rollins M."/>
            <person name="Thuy-Boun P.S."/>
        </authorList>
    </citation>
    <scope>NUCLEOTIDE SEQUENCE [LARGE SCALE GENOMIC DNA]</scope>
    <source>
        <strain evidence="1">F_SG_1</strain>
        <tissue evidence="1">Salivary glands</tissue>
    </source>
</reference>
<evidence type="ECO:0000313" key="1">
    <source>
        <dbReference type="EMBL" id="KAK8760583.1"/>
    </source>
</evidence>
<dbReference type="AlphaFoldDB" id="A0AAQ4DDP3"/>
<name>A0AAQ4DDP3_AMBAM</name>
<evidence type="ECO:0000313" key="2">
    <source>
        <dbReference type="Proteomes" id="UP001321473"/>
    </source>
</evidence>
<sequence length="142" mass="16277">MIQVEGMSPLELVPGDGVQFWAQKVTEGYMHHFNWVSLTLFQHSAVWYRQALSHIFEDRAGPVSKGGGYSSQEQENSSENLRRELHTGNEFNRLLKPRELPSHLRIILSHVVPQFRTPRAGRICSAFLTFSNRPSVNRAPYD</sequence>
<dbReference type="EMBL" id="JARKHS020032181">
    <property type="protein sequence ID" value="KAK8760583.1"/>
    <property type="molecule type" value="Genomic_DNA"/>
</dbReference>
<keyword evidence="2" id="KW-1185">Reference proteome</keyword>
<proteinExistence type="predicted"/>
<gene>
    <name evidence="1" type="ORF">V5799_028145</name>
</gene>
<dbReference type="Proteomes" id="UP001321473">
    <property type="component" value="Unassembled WGS sequence"/>
</dbReference>